<dbReference type="Proteomes" id="UP000708208">
    <property type="component" value="Unassembled WGS sequence"/>
</dbReference>
<feature type="domain" description="Protein kinase" evidence="16">
    <location>
        <begin position="648"/>
        <end position="920"/>
    </location>
</feature>
<comment type="catalytic activity">
    <reaction evidence="13">
        <text>L-tyrosyl-[protein] + ATP = O-phospho-L-tyrosyl-[protein] + ADP + H(+)</text>
        <dbReference type="Rhea" id="RHEA:10596"/>
        <dbReference type="Rhea" id="RHEA-COMP:10136"/>
        <dbReference type="Rhea" id="RHEA-COMP:20101"/>
        <dbReference type="ChEBI" id="CHEBI:15378"/>
        <dbReference type="ChEBI" id="CHEBI:30616"/>
        <dbReference type="ChEBI" id="CHEBI:46858"/>
        <dbReference type="ChEBI" id="CHEBI:61978"/>
        <dbReference type="ChEBI" id="CHEBI:456216"/>
        <dbReference type="EC" id="2.7.12.2"/>
    </reaction>
</comment>
<evidence type="ECO:0000256" key="10">
    <source>
        <dbReference type="ARBA" id="ARBA00022840"/>
    </source>
</evidence>
<evidence type="ECO:0000259" key="16">
    <source>
        <dbReference type="PROSITE" id="PS50011"/>
    </source>
</evidence>
<evidence type="ECO:0000256" key="11">
    <source>
        <dbReference type="ARBA" id="ARBA00049014"/>
    </source>
</evidence>
<dbReference type="PROSITE" id="PS00108">
    <property type="entry name" value="PROTEIN_KINASE_ST"/>
    <property type="match status" value="1"/>
</dbReference>
<keyword evidence="18" id="KW-1185">Reference proteome</keyword>
<comment type="catalytic activity">
    <reaction evidence="12">
        <text>L-threonyl-[protein] + ATP = O-phospho-L-threonyl-[protein] + ADP + H(+)</text>
        <dbReference type="Rhea" id="RHEA:46608"/>
        <dbReference type="Rhea" id="RHEA-COMP:11060"/>
        <dbReference type="Rhea" id="RHEA-COMP:11605"/>
        <dbReference type="ChEBI" id="CHEBI:15378"/>
        <dbReference type="ChEBI" id="CHEBI:30013"/>
        <dbReference type="ChEBI" id="CHEBI:30616"/>
        <dbReference type="ChEBI" id="CHEBI:61977"/>
        <dbReference type="ChEBI" id="CHEBI:456216"/>
        <dbReference type="EC" id="2.7.12.2"/>
    </reaction>
</comment>
<dbReference type="PROSITE" id="PS50011">
    <property type="entry name" value="PROTEIN_KINASE_DOM"/>
    <property type="match status" value="1"/>
</dbReference>
<accession>A0A8J2PI49</accession>
<evidence type="ECO:0000256" key="13">
    <source>
        <dbReference type="ARBA" id="ARBA00051693"/>
    </source>
</evidence>
<evidence type="ECO:0000256" key="15">
    <source>
        <dbReference type="SAM" id="MobiDB-lite"/>
    </source>
</evidence>
<keyword evidence="10 14" id="KW-0067">ATP-binding</keyword>
<gene>
    <name evidence="17" type="ORF">AFUS01_LOCUS32861</name>
</gene>
<keyword evidence="6" id="KW-0863">Zinc-finger</keyword>
<dbReference type="GO" id="GO:0016567">
    <property type="term" value="P:protein ubiquitination"/>
    <property type="evidence" value="ECO:0007669"/>
    <property type="project" value="UniProtKB-UniPathway"/>
</dbReference>
<keyword evidence="4" id="KW-0677">Repeat</keyword>
<feature type="region of interest" description="Disordered" evidence="15">
    <location>
        <begin position="256"/>
        <end position="277"/>
    </location>
</feature>
<feature type="binding site" evidence="14">
    <location>
        <position position="679"/>
    </location>
    <ligand>
        <name>ATP</name>
        <dbReference type="ChEBI" id="CHEBI:30616"/>
    </ligand>
</feature>
<keyword evidence="9" id="KW-0862">Zinc</keyword>
<reference evidence="17" key="1">
    <citation type="submission" date="2021-06" db="EMBL/GenBank/DDBJ databases">
        <authorList>
            <person name="Hodson N. C."/>
            <person name="Mongue J. A."/>
            <person name="Jaron S. K."/>
        </authorList>
    </citation>
    <scope>NUCLEOTIDE SEQUENCE</scope>
</reference>
<feature type="compositionally biased region" description="Acidic residues" evidence="15">
    <location>
        <begin position="260"/>
        <end position="274"/>
    </location>
</feature>
<evidence type="ECO:0000256" key="2">
    <source>
        <dbReference type="ARBA" id="ARBA00022679"/>
    </source>
</evidence>
<proteinExistence type="predicted"/>
<evidence type="ECO:0000256" key="1">
    <source>
        <dbReference type="ARBA" id="ARBA00004906"/>
    </source>
</evidence>
<organism evidence="17 18">
    <name type="scientific">Allacma fusca</name>
    <dbReference type="NCBI Taxonomy" id="39272"/>
    <lineage>
        <taxon>Eukaryota</taxon>
        <taxon>Metazoa</taxon>
        <taxon>Ecdysozoa</taxon>
        <taxon>Arthropoda</taxon>
        <taxon>Hexapoda</taxon>
        <taxon>Collembola</taxon>
        <taxon>Symphypleona</taxon>
        <taxon>Sminthuridae</taxon>
        <taxon>Allacma</taxon>
    </lineage>
</organism>
<dbReference type="GO" id="GO:0005524">
    <property type="term" value="F:ATP binding"/>
    <property type="evidence" value="ECO:0007669"/>
    <property type="project" value="UniProtKB-UniRule"/>
</dbReference>
<evidence type="ECO:0000256" key="3">
    <source>
        <dbReference type="ARBA" id="ARBA00022723"/>
    </source>
</evidence>
<dbReference type="EMBL" id="CAJVCH010526862">
    <property type="protein sequence ID" value="CAG7822599.1"/>
    <property type="molecule type" value="Genomic_DNA"/>
</dbReference>
<keyword evidence="2" id="KW-0808">Transferase</keyword>
<dbReference type="GO" id="GO:0004708">
    <property type="term" value="F:MAP kinase kinase activity"/>
    <property type="evidence" value="ECO:0007669"/>
    <property type="project" value="UniProtKB-EC"/>
</dbReference>
<sequence length="920" mass="103496">MGNQTSSNLNEFQELLRAIRKDALSSQVDEEVAQNVEDATIRTDASITEDLRSKSIAEVIKTDEVEAVNEVLEDGGLSVNDAIGRPQATPLHLAAYYGSSNTLKYFLSLRDIKIDIRTTEGDTPAMYALYGAQNDEDALAILEPFLTVKRDNTLSSFAVKNNNLIFPLCISIQKHFVKCSKFLSSKTMIKIYDTKDIIFVFKLALATNQENLADSIRGNLGPQQETEVLQEIRGFQGLTAQLEDLVDYLQRTYTGSSAAEEPDNTDTENEDDEQEKTLKKAMSARHFTVEDAAGNPIRVGDIVKTLSAYKVQFVLPEGTSEAIAKRLADQMAVVHEITGDKAYMEILGKNILTRLKASAIVLKEEGKKQQIGDGTIATIGMYVQVLAREDELRKFAGASGWVHGMEETCGKTGRVVRFSKANDLLVQFAWNARYFYKPNALQQSSEDKIEMLDASGKYIREETLVQVSKFRSDFESSQKQWNLPFDKDYAELPWKYALVDKILLKAFSPSKTVKILCKNKHFEVNAESLKLVEVATDRAGKVIRIGDKVKLIDDQFALKAAQKPEFGGWIVRMAEFMGQMGKVTAMVPDKDKSSSLMVKVEFHDSSSFYFNPRCVVVSKEVNAGPSHKISSTNPSQSEKLEKIDRGSLQCFEILGEGAFGSVVRGSWNHGEAKKIVAIKQIKIGVTSDVTMDELMSEASTQYSLRHPNIVTLYGISYQRDLWIIMDFVDGSDLFEILHAKKNKVELPVERKIELALDMSRAISYIHQKGYLHCDIKPHNMMVDRTSGKLYVCDFGITRYLGSVDIFSFATQYTNSVSGTLYYIPPECLRQDEVGRYKKPSFNSDVWALGAVFYELFTGAHLYINHMKFLQDKMDNKDQVVKNRLPDVPTQVRSIVARALDYNYKARPTAQELCEFFHELK</sequence>
<dbReference type="CDD" id="cd14014">
    <property type="entry name" value="STKc_PknB_like"/>
    <property type="match status" value="1"/>
</dbReference>
<dbReference type="PANTHER" id="PTHR48013:SF9">
    <property type="entry name" value="DUAL SPECIFICITY MITOGEN-ACTIVATED PROTEIN KINASE KINASE 5"/>
    <property type="match status" value="1"/>
</dbReference>
<evidence type="ECO:0000256" key="14">
    <source>
        <dbReference type="PROSITE-ProRule" id="PRU10141"/>
    </source>
</evidence>
<keyword evidence="3" id="KW-0479">Metal-binding</keyword>
<dbReference type="GO" id="GO:0008270">
    <property type="term" value="F:zinc ion binding"/>
    <property type="evidence" value="ECO:0007669"/>
    <property type="project" value="UniProtKB-KW"/>
</dbReference>
<dbReference type="InterPro" id="IPR000719">
    <property type="entry name" value="Prot_kinase_dom"/>
</dbReference>
<evidence type="ECO:0000256" key="12">
    <source>
        <dbReference type="ARBA" id="ARBA00049299"/>
    </source>
</evidence>
<keyword evidence="5 14" id="KW-0547">Nucleotide-binding</keyword>
<name>A0A8J2PI49_9HEXA</name>
<evidence type="ECO:0000256" key="5">
    <source>
        <dbReference type="ARBA" id="ARBA00022741"/>
    </source>
</evidence>
<dbReference type="InterPro" id="IPR017441">
    <property type="entry name" value="Protein_kinase_ATP_BS"/>
</dbReference>
<evidence type="ECO:0000256" key="4">
    <source>
        <dbReference type="ARBA" id="ARBA00022737"/>
    </source>
</evidence>
<protein>
    <recommendedName>
        <fullName evidence="16">Protein kinase domain-containing protein</fullName>
    </recommendedName>
</protein>
<comment type="catalytic activity">
    <reaction evidence="11">
        <text>L-seryl-[protein] + ATP = O-phospho-L-seryl-[protein] + ADP + H(+)</text>
        <dbReference type="Rhea" id="RHEA:17989"/>
        <dbReference type="Rhea" id="RHEA-COMP:9863"/>
        <dbReference type="Rhea" id="RHEA-COMP:11604"/>
        <dbReference type="ChEBI" id="CHEBI:15378"/>
        <dbReference type="ChEBI" id="CHEBI:29999"/>
        <dbReference type="ChEBI" id="CHEBI:30616"/>
        <dbReference type="ChEBI" id="CHEBI:83421"/>
        <dbReference type="ChEBI" id="CHEBI:456216"/>
        <dbReference type="EC" id="2.7.12.2"/>
    </reaction>
</comment>
<dbReference type="SMART" id="SM00220">
    <property type="entry name" value="S_TKc"/>
    <property type="match status" value="1"/>
</dbReference>
<dbReference type="Pfam" id="PF18346">
    <property type="entry name" value="SH3_15"/>
    <property type="match status" value="1"/>
</dbReference>
<evidence type="ECO:0000256" key="8">
    <source>
        <dbReference type="ARBA" id="ARBA00022786"/>
    </source>
</evidence>
<keyword evidence="8" id="KW-0833">Ubl conjugation pathway</keyword>
<comment type="caution">
    <text evidence="17">The sequence shown here is derived from an EMBL/GenBank/DDBJ whole genome shotgun (WGS) entry which is preliminary data.</text>
</comment>
<dbReference type="Pfam" id="PF00069">
    <property type="entry name" value="Pkinase"/>
    <property type="match status" value="1"/>
</dbReference>
<comment type="pathway">
    <text evidence="1">Protein modification; protein ubiquitination.</text>
</comment>
<evidence type="ECO:0000256" key="6">
    <source>
        <dbReference type="ARBA" id="ARBA00022771"/>
    </source>
</evidence>
<dbReference type="InterPro" id="IPR040847">
    <property type="entry name" value="SH3_15"/>
</dbReference>
<dbReference type="InterPro" id="IPR008271">
    <property type="entry name" value="Ser/Thr_kinase_AS"/>
</dbReference>
<evidence type="ECO:0000313" key="18">
    <source>
        <dbReference type="Proteomes" id="UP000708208"/>
    </source>
</evidence>
<keyword evidence="7" id="KW-0418">Kinase</keyword>
<dbReference type="AlphaFoldDB" id="A0A8J2PI49"/>
<evidence type="ECO:0000256" key="7">
    <source>
        <dbReference type="ARBA" id="ARBA00022777"/>
    </source>
</evidence>
<dbReference type="PROSITE" id="PS00107">
    <property type="entry name" value="PROTEIN_KINASE_ATP"/>
    <property type="match status" value="1"/>
</dbReference>
<dbReference type="PANTHER" id="PTHR48013">
    <property type="entry name" value="DUAL SPECIFICITY MITOGEN-ACTIVATED PROTEIN KINASE KINASE 5-RELATED"/>
    <property type="match status" value="1"/>
</dbReference>
<dbReference type="UniPathway" id="UPA00143"/>
<dbReference type="OrthoDB" id="7700972at2759"/>
<evidence type="ECO:0000256" key="9">
    <source>
        <dbReference type="ARBA" id="ARBA00022833"/>
    </source>
</evidence>
<evidence type="ECO:0000313" key="17">
    <source>
        <dbReference type="EMBL" id="CAG7822599.1"/>
    </source>
</evidence>